<protein>
    <submittedName>
        <fullName evidence="3">Protein HEADING DATE 3A</fullName>
    </submittedName>
</protein>
<dbReference type="OrthoDB" id="2506647at2759"/>
<evidence type="ECO:0000313" key="3">
    <source>
        <dbReference type="RefSeq" id="XP_014497368.1"/>
    </source>
</evidence>
<evidence type="ECO:0000256" key="1">
    <source>
        <dbReference type="ARBA" id="ARBA00007091"/>
    </source>
</evidence>
<dbReference type="PROSITE" id="PS01220">
    <property type="entry name" value="PBP"/>
    <property type="match status" value="1"/>
</dbReference>
<dbReference type="FunFam" id="3.90.280.10:FF:000001">
    <property type="entry name" value="Terminal flower 1"/>
    <property type="match status" value="1"/>
</dbReference>
<name>A0A1S3TUB3_VIGRR</name>
<reference evidence="3" key="2">
    <citation type="submission" date="2025-08" db="UniProtKB">
        <authorList>
            <consortium name="RefSeq"/>
        </authorList>
    </citation>
    <scope>IDENTIFICATION</scope>
    <source>
        <tissue evidence="3">Leaf</tissue>
    </source>
</reference>
<gene>
    <name evidence="3" type="primary">LOC106758881</name>
</gene>
<dbReference type="Proteomes" id="UP000087766">
    <property type="component" value="Chromosome 4"/>
</dbReference>
<proteinExistence type="inferred from homology"/>
<comment type="similarity">
    <text evidence="1">Belongs to the phosphatidylethanolamine-binding protein family.</text>
</comment>
<dbReference type="PANTHER" id="PTHR11362">
    <property type="entry name" value="PHOSPHATIDYLETHANOLAMINE-BINDING PROTEIN"/>
    <property type="match status" value="1"/>
</dbReference>
<dbReference type="InterPro" id="IPR008914">
    <property type="entry name" value="PEBP"/>
</dbReference>
<sequence>MPRSTDPLVIGGVIGDVLEPFTSSVSLRILYNNSFQVINCCELKPSQVLNQPRVEIGGDDFRTLYSLVMVDPDAPSPGNPNQREYLHWLVANIPGTTGTNFGEEVVGYEGPRPVMGIHRIVFILFRQPSRQTVYAPGWRQNFNTRDFSELYNLGSPVAAAYFNCKRQLDSTRRR</sequence>
<dbReference type="SUPFAM" id="SSF49777">
    <property type="entry name" value="PEBP-like"/>
    <property type="match status" value="1"/>
</dbReference>
<accession>A0A1S3TUB3</accession>
<dbReference type="Pfam" id="PF01161">
    <property type="entry name" value="PBP"/>
    <property type="match status" value="1"/>
</dbReference>
<organism evidence="2 3">
    <name type="scientific">Vigna radiata var. radiata</name>
    <name type="common">Mung bean</name>
    <name type="synonym">Phaseolus aureus</name>
    <dbReference type="NCBI Taxonomy" id="3916"/>
    <lineage>
        <taxon>Eukaryota</taxon>
        <taxon>Viridiplantae</taxon>
        <taxon>Streptophyta</taxon>
        <taxon>Embryophyta</taxon>
        <taxon>Tracheophyta</taxon>
        <taxon>Spermatophyta</taxon>
        <taxon>Magnoliopsida</taxon>
        <taxon>eudicotyledons</taxon>
        <taxon>Gunneridae</taxon>
        <taxon>Pentapetalae</taxon>
        <taxon>rosids</taxon>
        <taxon>fabids</taxon>
        <taxon>Fabales</taxon>
        <taxon>Fabaceae</taxon>
        <taxon>Papilionoideae</taxon>
        <taxon>50 kb inversion clade</taxon>
        <taxon>NPAAA clade</taxon>
        <taxon>indigoferoid/millettioid clade</taxon>
        <taxon>Phaseoleae</taxon>
        <taxon>Vigna</taxon>
    </lineage>
</organism>
<dbReference type="GeneID" id="106758881"/>
<evidence type="ECO:0000313" key="2">
    <source>
        <dbReference type="Proteomes" id="UP000087766"/>
    </source>
</evidence>
<dbReference type="CDD" id="cd00866">
    <property type="entry name" value="PEBP_euk"/>
    <property type="match status" value="1"/>
</dbReference>
<reference evidence="2" key="1">
    <citation type="journal article" date="2014" name="Nat. Commun.">
        <title>Genome sequence of mungbean and insights into evolution within Vigna species.</title>
        <authorList>
            <person name="Kang Y.J."/>
            <person name="Kim S.K."/>
            <person name="Kim M.Y."/>
            <person name="Lestari P."/>
            <person name="Kim K.H."/>
            <person name="Ha B.K."/>
            <person name="Jun T.H."/>
            <person name="Hwang W.J."/>
            <person name="Lee T."/>
            <person name="Lee J."/>
            <person name="Shim S."/>
            <person name="Yoon M.Y."/>
            <person name="Jang Y.E."/>
            <person name="Han K.S."/>
            <person name="Taeprayoon P."/>
            <person name="Yoon N."/>
            <person name="Somta P."/>
            <person name="Tanya P."/>
            <person name="Kim K.S."/>
            <person name="Gwag J.G."/>
            <person name="Moon J.K."/>
            <person name="Lee Y.H."/>
            <person name="Park B.S."/>
            <person name="Bombarely A."/>
            <person name="Doyle J.J."/>
            <person name="Jackson S.A."/>
            <person name="Schafleitner R."/>
            <person name="Srinives P."/>
            <person name="Varshney R.K."/>
            <person name="Lee S.H."/>
        </authorList>
    </citation>
    <scope>NUCLEOTIDE SEQUENCE [LARGE SCALE GENOMIC DNA]</scope>
    <source>
        <strain evidence="2">cv. VC1973A</strain>
    </source>
</reference>
<dbReference type="InterPro" id="IPR036610">
    <property type="entry name" value="PEBP-like_sf"/>
</dbReference>
<dbReference type="InterPro" id="IPR035810">
    <property type="entry name" value="PEBP_euk"/>
</dbReference>
<dbReference type="STRING" id="3916.A0A1S3TUB3"/>
<dbReference type="Gene3D" id="3.90.280.10">
    <property type="entry name" value="PEBP-like"/>
    <property type="match status" value="1"/>
</dbReference>
<dbReference type="PANTHER" id="PTHR11362:SF9">
    <property type="entry name" value="PROTEIN FLOWERING LOCUS T-RELATED"/>
    <property type="match status" value="1"/>
</dbReference>
<dbReference type="InterPro" id="IPR001858">
    <property type="entry name" value="Phosphatidylethanolamine-bd_CS"/>
</dbReference>
<keyword evidence="2" id="KW-1185">Reference proteome</keyword>
<dbReference type="RefSeq" id="XP_014497368.1">
    <property type="nucleotide sequence ID" value="XM_014641882.2"/>
</dbReference>
<dbReference type="KEGG" id="vra:106758881"/>
<dbReference type="AlphaFoldDB" id="A0A1S3TUB3"/>